<comment type="caution">
    <text evidence="2">The sequence shown here is derived from an EMBL/GenBank/DDBJ whole genome shotgun (WGS) entry which is preliminary data.</text>
</comment>
<dbReference type="Proteomes" id="UP001054945">
    <property type="component" value="Unassembled WGS sequence"/>
</dbReference>
<evidence type="ECO:0000313" key="2">
    <source>
        <dbReference type="EMBL" id="GIY99409.1"/>
    </source>
</evidence>
<protein>
    <submittedName>
        <fullName evidence="2">Uncharacterized protein</fullName>
    </submittedName>
</protein>
<proteinExistence type="predicted"/>
<accession>A0AAV4XZS7</accession>
<keyword evidence="1" id="KW-0812">Transmembrane</keyword>
<feature type="transmembrane region" description="Helical" evidence="1">
    <location>
        <begin position="61"/>
        <end position="86"/>
    </location>
</feature>
<gene>
    <name evidence="2" type="ORF">CEXT_783281</name>
</gene>
<sequence length="93" mass="11058">MYYSTEQRQFFSSHSHNYELFTPALSLSLPFDDAAAYRFALPSRGLLFCKRLQLWLNARKILYFSPTTFFLFPPFYLFAYVSLLFFPMSSLPR</sequence>
<keyword evidence="1" id="KW-1133">Transmembrane helix</keyword>
<name>A0AAV4XZS7_CAEEX</name>
<evidence type="ECO:0000313" key="3">
    <source>
        <dbReference type="Proteomes" id="UP001054945"/>
    </source>
</evidence>
<organism evidence="2 3">
    <name type="scientific">Caerostris extrusa</name>
    <name type="common">Bark spider</name>
    <name type="synonym">Caerostris bankana</name>
    <dbReference type="NCBI Taxonomy" id="172846"/>
    <lineage>
        <taxon>Eukaryota</taxon>
        <taxon>Metazoa</taxon>
        <taxon>Ecdysozoa</taxon>
        <taxon>Arthropoda</taxon>
        <taxon>Chelicerata</taxon>
        <taxon>Arachnida</taxon>
        <taxon>Araneae</taxon>
        <taxon>Araneomorphae</taxon>
        <taxon>Entelegynae</taxon>
        <taxon>Araneoidea</taxon>
        <taxon>Araneidae</taxon>
        <taxon>Caerostris</taxon>
    </lineage>
</organism>
<keyword evidence="1" id="KW-0472">Membrane</keyword>
<dbReference type="EMBL" id="BPLR01018419">
    <property type="protein sequence ID" value="GIY99409.1"/>
    <property type="molecule type" value="Genomic_DNA"/>
</dbReference>
<keyword evidence="3" id="KW-1185">Reference proteome</keyword>
<evidence type="ECO:0000256" key="1">
    <source>
        <dbReference type="SAM" id="Phobius"/>
    </source>
</evidence>
<reference evidence="2 3" key="1">
    <citation type="submission" date="2021-06" db="EMBL/GenBank/DDBJ databases">
        <title>Caerostris extrusa draft genome.</title>
        <authorList>
            <person name="Kono N."/>
            <person name="Arakawa K."/>
        </authorList>
    </citation>
    <scope>NUCLEOTIDE SEQUENCE [LARGE SCALE GENOMIC DNA]</scope>
</reference>
<dbReference type="AlphaFoldDB" id="A0AAV4XZS7"/>